<name>A0A9W9EZ43_9EURO</name>
<dbReference type="InterPro" id="IPR029058">
    <property type="entry name" value="AB_hydrolase_fold"/>
</dbReference>
<dbReference type="Pfam" id="PF02230">
    <property type="entry name" value="Abhydrolase_2"/>
    <property type="match status" value="1"/>
</dbReference>
<dbReference type="GeneID" id="81360781"/>
<proteinExistence type="inferred from homology"/>
<gene>
    <name evidence="3" type="ORF">N7532_009311</name>
</gene>
<dbReference type="AlphaFoldDB" id="A0A9W9EZ43"/>
<dbReference type="InterPro" id="IPR003140">
    <property type="entry name" value="PLipase/COase/thioEstase"/>
</dbReference>
<evidence type="ECO:0000313" key="4">
    <source>
        <dbReference type="Proteomes" id="UP001149074"/>
    </source>
</evidence>
<sequence length="214" mass="24383">MSFPPPHIQLPKTEHTHTIIFLHGLGTNFPTCKWVFPTAPDRWRTVLGEEQYAWFDVYSLDDTTERSELQVDGLRESILYILDLIEAEARLLNDEHDKIYLGGSSQGMAIALWTIFGAVATGRIRSRLAGVLGICGWLPFAENLESSIVERKVLEIVEKDKLVFDLFNRKFGRAQLRQSQSPMDGDVLPTPMFLSHWKDNAFVSLQLGLQAYQF</sequence>
<feature type="domain" description="Phospholipase/carboxylesterase/thioesterase" evidence="2">
    <location>
        <begin position="7"/>
        <end position="149"/>
    </location>
</feature>
<dbReference type="Gene3D" id="3.40.50.1820">
    <property type="entry name" value="alpha/beta hydrolase"/>
    <property type="match status" value="1"/>
</dbReference>
<dbReference type="SUPFAM" id="SSF53474">
    <property type="entry name" value="alpha/beta-Hydrolases"/>
    <property type="match status" value="1"/>
</dbReference>
<dbReference type="PANTHER" id="PTHR10655">
    <property type="entry name" value="LYSOPHOSPHOLIPASE-RELATED"/>
    <property type="match status" value="1"/>
</dbReference>
<evidence type="ECO:0000313" key="3">
    <source>
        <dbReference type="EMBL" id="KAJ5090627.1"/>
    </source>
</evidence>
<dbReference type="OrthoDB" id="2418081at2759"/>
<organism evidence="3 4">
    <name type="scientific">Penicillium argentinense</name>
    <dbReference type="NCBI Taxonomy" id="1131581"/>
    <lineage>
        <taxon>Eukaryota</taxon>
        <taxon>Fungi</taxon>
        <taxon>Dikarya</taxon>
        <taxon>Ascomycota</taxon>
        <taxon>Pezizomycotina</taxon>
        <taxon>Eurotiomycetes</taxon>
        <taxon>Eurotiomycetidae</taxon>
        <taxon>Eurotiales</taxon>
        <taxon>Aspergillaceae</taxon>
        <taxon>Penicillium</taxon>
    </lineage>
</organism>
<dbReference type="Proteomes" id="UP001149074">
    <property type="component" value="Unassembled WGS sequence"/>
</dbReference>
<dbReference type="GO" id="GO:0052689">
    <property type="term" value="F:carboxylic ester hydrolase activity"/>
    <property type="evidence" value="ECO:0007669"/>
    <property type="project" value="TreeGrafter"/>
</dbReference>
<evidence type="ECO:0000256" key="1">
    <source>
        <dbReference type="ARBA" id="ARBA00006499"/>
    </source>
</evidence>
<dbReference type="GO" id="GO:0005737">
    <property type="term" value="C:cytoplasm"/>
    <property type="evidence" value="ECO:0007669"/>
    <property type="project" value="TreeGrafter"/>
</dbReference>
<comment type="similarity">
    <text evidence="1">Belongs to the AB hydrolase superfamily. AB hydrolase 2 family.</text>
</comment>
<dbReference type="PANTHER" id="PTHR10655:SF63">
    <property type="entry name" value="PHOSPHOLIPASE_CARBOXYLESTERASE_THIOESTERASE DOMAIN-CONTAINING PROTEIN"/>
    <property type="match status" value="1"/>
</dbReference>
<dbReference type="GO" id="GO:0008474">
    <property type="term" value="F:palmitoyl-(protein) hydrolase activity"/>
    <property type="evidence" value="ECO:0007669"/>
    <property type="project" value="TreeGrafter"/>
</dbReference>
<reference evidence="3" key="1">
    <citation type="submission" date="2022-11" db="EMBL/GenBank/DDBJ databases">
        <authorList>
            <person name="Petersen C."/>
        </authorList>
    </citation>
    <scope>NUCLEOTIDE SEQUENCE</scope>
    <source>
        <strain evidence="3">IBT 30761</strain>
    </source>
</reference>
<protein>
    <recommendedName>
        <fullName evidence="2">Phospholipase/carboxylesterase/thioesterase domain-containing protein</fullName>
    </recommendedName>
</protein>
<keyword evidence="4" id="KW-1185">Reference proteome</keyword>
<dbReference type="GO" id="GO:0072330">
    <property type="term" value="P:monocarboxylic acid biosynthetic process"/>
    <property type="evidence" value="ECO:0007669"/>
    <property type="project" value="UniProtKB-ARBA"/>
</dbReference>
<accession>A0A9W9EZ43</accession>
<reference evidence="3" key="2">
    <citation type="journal article" date="2023" name="IMA Fungus">
        <title>Comparative genomic study of the Penicillium genus elucidates a diverse pangenome and 15 lateral gene transfer events.</title>
        <authorList>
            <person name="Petersen C."/>
            <person name="Sorensen T."/>
            <person name="Nielsen M.R."/>
            <person name="Sondergaard T.E."/>
            <person name="Sorensen J.L."/>
            <person name="Fitzpatrick D.A."/>
            <person name="Frisvad J.C."/>
            <person name="Nielsen K.L."/>
        </authorList>
    </citation>
    <scope>NUCLEOTIDE SEQUENCE</scope>
    <source>
        <strain evidence="3">IBT 30761</strain>
    </source>
</reference>
<comment type="caution">
    <text evidence="3">The sequence shown here is derived from an EMBL/GenBank/DDBJ whole genome shotgun (WGS) entry which is preliminary data.</text>
</comment>
<evidence type="ECO:0000259" key="2">
    <source>
        <dbReference type="Pfam" id="PF02230"/>
    </source>
</evidence>
<dbReference type="GO" id="GO:0017000">
    <property type="term" value="P:antibiotic biosynthetic process"/>
    <property type="evidence" value="ECO:0007669"/>
    <property type="project" value="UniProtKB-ARBA"/>
</dbReference>
<dbReference type="RefSeq" id="XP_056472608.1">
    <property type="nucleotide sequence ID" value="XM_056621802.1"/>
</dbReference>
<dbReference type="InterPro" id="IPR050565">
    <property type="entry name" value="LYPA1-2/EST-like"/>
</dbReference>
<dbReference type="EMBL" id="JAPQKI010000009">
    <property type="protein sequence ID" value="KAJ5090627.1"/>
    <property type="molecule type" value="Genomic_DNA"/>
</dbReference>